<sequence length="329" mass="35224">MSGTSALCAWWARRTPAAGAAVMATGIVSVGLHLAGFEVLSRVLLALTCAAWLGLAADFVLRLLRERDRWLAEAASPTAFTAVAATTVLGTRMSLLGGQWLAGVLLALAAVLWLGLTLPVVRHWGRRMPGSVFLGSVATEGIAVLGAVLATALKVAWLAHMALVFFWLGLVFYVIAFRRFDRRQVRTGVGDHWILSGALATSVVAGSKLIAAEDSDPYLWNRDDSGVLRTVTVALLILASICYCVLTAAELRWPRTRYDVRRWATVFPLGMTAVAALSLALALGVPWLHGLGTVLLWIAVAAWCAVLVGAARSAREDIRSTGIRSTEPR</sequence>
<dbReference type="EMBL" id="JAMWMR010000055">
    <property type="protein sequence ID" value="MCN9244912.1"/>
    <property type="molecule type" value="Genomic_DNA"/>
</dbReference>
<keyword evidence="2 5" id="KW-0812">Transmembrane</keyword>
<comment type="caution">
    <text evidence="6">The sequence shown here is derived from an EMBL/GenBank/DDBJ whole genome shotgun (WGS) entry which is preliminary data.</text>
</comment>
<feature type="transmembrane region" description="Helical" evidence="5">
    <location>
        <begin position="132"/>
        <end position="151"/>
    </location>
</feature>
<keyword evidence="4 5" id="KW-0472">Membrane</keyword>
<evidence type="ECO:0000256" key="3">
    <source>
        <dbReference type="ARBA" id="ARBA00022989"/>
    </source>
</evidence>
<evidence type="ECO:0000256" key="4">
    <source>
        <dbReference type="ARBA" id="ARBA00023136"/>
    </source>
</evidence>
<dbReference type="Proteomes" id="UP001523219">
    <property type="component" value="Unassembled WGS sequence"/>
</dbReference>
<feature type="transmembrane region" description="Helical" evidence="5">
    <location>
        <begin position="157"/>
        <end position="177"/>
    </location>
</feature>
<feature type="transmembrane region" description="Helical" evidence="5">
    <location>
        <begin position="263"/>
        <end position="288"/>
    </location>
</feature>
<evidence type="ECO:0000256" key="2">
    <source>
        <dbReference type="ARBA" id="ARBA00022692"/>
    </source>
</evidence>
<feature type="transmembrane region" description="Helical" evidence="5">
    <location>
        <begin position="189"/>
        <end position="211"/>
    </location>
</feature>
<proteinExistence type="predicted"/>
<dbReference type="RefSeq" id="WP_252428949.1">
    <property type="nucleotide sequence ID" value="NZ_JAMWMR010000055.1"/>
</dbReference>
<feature type="transmembrane region" description="Helical" evidence="5">
    <location>
        <begin position="231"/>
        <end position="251"/>
    </location>
</feature>
<reference evidence="6 7" key="1">
    <citation type="submission" date="2022-05" db="EMBL/GenBank/DDBJ databases">
        <title>Streptomyces sp. nov. RY43-2 isolated from soil of a peat swamp forest.</title>
        <authorList>
            <person name="Kanchanasin P."/>
            <person name="Tanasupawat S."/>
            <person name="Phongsopitanun W."/>
        </authorList>
    </citation>
    <scope>NUCLEOTIDE SEQUENCE [LARGE SCALE GENOMIC DNA]</scope>
    <source>
        <strain evidence="6 7">RY43-2</strain>
    </source>
</reference>
<keyword evidence="3 5" id="KW-1133">Transmembrane helix</keyword>
<dbReference type="InterPro" id="IPR038665">
    <property type="entry name" value="Voltage-dep_anion_channel_sf"/>
</dbReference>
<protein>
    <submittedName>
        <fullName evidence="6">Tellurite resistance/C4-dicarboxylate transporter family protein</fullName>
    </submittedName>
</protein>
<feature type="transmembrane region" description="Helical" evidence="5">
    <location>
        <begin position="100"/>
        <end position="120"/>
    </location>
</feature>
<evidence type="ECO:0000313" key="7">
    <source>
        <dbReference type="Proteomes" id="UP001523219"/>
    </source>
</evidence>
<gene>
    <name evidence="6" type="ORF">NGF19_29720</name>
</gene>
<feature type="transmembrane region" description="Helical" evidence="5">
    <location>
        <begin position="43"/>
        <end position="63"/>
    </location>
</feature>
<evidence type="ECO:0000256" key="1">
    <source>
        <dbReference type="ARBA" id="ARBA00004141"/>
    </source>
</evidence>
<evidence type="ECO:0000313" key="6">
    <source>
        <dbReference type="EMBL" id="MCN9244912.1"/>
    </source>
</evidence>
<accession>A0ABT0ZMV0</accession>
<name>A0ABT0ZMV0_9ACTN</name>
<dbReference type="Pfam" id="PF03595">
    <property type="entry name" value="SLAC1"/>
    <property type="match status" value="1"/>
</dbReference>
<organism evidence="6 7">
    <name type="scientific">Streptomyces macrolidinus</name>
    <dbReference type="NCBI Taxonomy" id="2952607"/>
    <lineage>
        <taxon>Bacteria</taxon>
        <taxon>Bacillati</taxon>
        <taxon>Actinomycetota</taxon>
        <taxon>Actinomycetes</taxon>
        <taxon>Kitasatosporales</taxon>
        <taxon>Streptomycetaceae</taxon>
        <taxon>Streptomyces</taxon>
    </lineage>
</organism>
<feature type="transmembrane region" description="Helical" evidence="5">
    <location>
        <begin position="294"/>
        <end position="314"/>
    </location>
</feature>
<dbReference type="InterPro" id="IPR004695">
    <property type="entry name" value="SLAC1/Mae1/Ssu1/TehA"/>
</dbReference>
<dbReference type="Gene3D" id="1.50.10.150">
    <property type="entry name" value="Voltage-dependent anion channel"/>
    <property type="match status" value="1"/>
</dbReference>
<dbReference type="CDD" id="cd09319">
    <property type="entry name" value="TDT_like_1"/>
    <property type="match status" value="1"/>
</dbReference>
<evidence type="ECO:0000256" key="5">
    <source>
        <dbReference type="SAM" id="Phobius"/>
    </source>
</evidence>
<comment type="subcellular location">
    <subcellularLocation>
        <location evidence="1">Membrane</location>
        <topology evidence="1">Multi-pass membrane protein</topology>
    </subcellularLocation>
</comment>
<keyword evidence="7" id="KW-1185">Reference proteome</keyword>